<feature type="signal peptide" evidence="12">
    <location>
        <begin position="1"/>
        <end position="25"/>
    </location>
</feature>
<sequence>MGRMPGWPAVLTAGVSAVVAGAVLAAGAGAAARPAPPAPNARSAAPANGRTWAGPGSRPGAADRVGSAVWAADRAAAVPPAERLYAPGAPPGAVRQAAELGRAGRRAEAAGVLAMARTPRAVWFGGRGPDGTERGVRTLVREAARAGSVPVLVLYDVPGRDCAQYSSGGATGSAAYRAWLDAVARGLGGGRALVVLEPDSLALLPADCGRDDRRGTRTAARYTDLRYAVAALAPLAGVRLYLDGGNPSWRGVRTTAARLVRAGVTRTAGFFVNVANYQTDAANAWYGKLVAACVDHTAHGGAVADCPDLGTPHARARAWLAARVHTPPSALPHFVTDTGRNGRGPWTAPRGRFRSAEVWCNPPDRGLGARPTRRTGDPLQDARLWIKIPGESDGACLRGTRGPDDPGRGRPDPAAGAWFPDMALELVRGARPPVLPGSRDPSAGGTADAGRGPRR</sequence>
<accession>A0A919G7K5</accession>
<evidence type="ECO:0000256" key="10">
    <source>
        <dbReference type="PROSITE-ProRule" id="PRU10056"/>
    </source>
</evidence>
<dbReference type="PROSITE" id="PS00656">
    <property type="entry name" value="GLYCOSYL_HYDROL_F6_2"/>
    <property type="match status" value="1"/>
</dbReference>
<comment type="caution">
    <text evidence="14">The sequence shown here is derived from an EMBL/GenBank/DDBJ whole genome shotgun (WGS) entry which is preliminary data.</text>
</comment>
<evidence type="ECO:0000256" key="5">
    <source>
        <dbReference type="ARBA" id="ARBA00023277"/>
    </source>
</evidence>
<evidence type="ECO:0000256" key="7">
    <source>
        <dbReference type="ARBA" id="ARBA00023326"/>
    </source>
</evidence>
<evidence type="ECO:0000256" key="1">
    <source>
        <dbReference type="ARBA" id="ARBA00022729"/>
    </source>
</evidence>
<dbReference type="InterPro" id="IPR001524">
    <property type="entry name" value="Glyco_hydro_6_CS"/>
</dbReference>
<evidence type="ECO:0000313" key="15">
    <source>
        <dbReference type="Proteomes" id="UP000603708"/>
    </source>
</evidence>
<dbReference type="EMBL" id="BNCD01000008">
    <property type="protein sequence ID" value="GHH79490.1"/>
    <property type="molecule type" value="Genomic_DNA"/>
</dbReference>
<evidence type="ECO:0000256" key="12">
    <source>
        <dbReference type="RuleBase" id="RU361186"/>
    </source>
</evidence>
<evidence type="ECO:0000256" key="6">
    <source>
        <dbReference type="ARBA" id="ARBA00023295"/>
    </source>
</evidence>
<dbReference type="PANTHER" id="PTHR34876:SF4">
    <property type="entry name" value="1,4-BETA-D-GLUCAN CELLOBIOHYDROLASE C-RELATED"/>
    <property type="match status" value="1"/>
</dbReference>
<evidence type="ECO:0000256" key="9">
    <source>
        <dbReference type="PIRSR" id="PIRSR001100-2"/>
    </source>
</evidence>
<evidence type="ECO:0000256" key="3">
    <source>
        <dbReference type="ARBA" id="ARBA00023001"/>
    </source>
</evidence>
<dbReference type="EC" id="3.2.1.-" evidence="12"/>
<feature type="region of interest" description="Disordered" evidence="13">
    <location>
        <begin position="429"/>
        <end position="455"/>
    </location>
</feature>
<comment type="similarity">
    <text evidence="12">Belongs to the glycosyl hydrolase family 6.</text>
</comment>
<keyword evidence="6 12" id="KW-0326">Glycosidase</keyword>
<feature type="active site" description="Proton acceptor" evidence="8">
    <location>
        <position position="393"/>
    </location>
</feature>
<dbReference type="Proteomes" id="UP000603708">
    <property type="component" value="Unassembled WGS sequence"/>
</dbReference>
<dbReference type="Gene3D" id="3.20.20.40">
    <property type="entry name" value="1, 4-beta cellobiohydrolase"/>
    <property type="match status" value="1"/>
</dbReference>
<name>A0A919G7K5_9ACTN</name>
<feature type="binding site" evidence="9">
    <location>
        <position position="359"/>
    </location>
    <ligand>
        <name>substrate</name>
    </ligand>
</feature>
<proteinExistence type="inferred from homology"/>
<keyword evidence="7 12" id="KW-0624">Polysaccharide degradation</keyword>
<feature type="binding site" evidence="9">
    <location>
        <position position="123"/>
    </location>
    <ligand>
        <name>substrate</name>
    </ligand>
</feature>
<keyword evidence="2 12" id="KW-0378">Hydrolase</keyword>
<protein>
    <recommendedName>
        <fullName evidence="12">Glucanase</fullName>
        <ecNumber evidence="12">3.2.1.-</ecNumber>
    </recommendedName>
</protein>
<dbReference type="SUPFAM" id="SSF51989">
    <property type="entry name" value="Glycosyl hydrolases family 6, cellulases"/>
    <property type="match status" value="1"/>
</dbReference>
<evidence type="ECO:0000256" key="11">
    <source>
        <dbReference type="PROSITE-ProRule" id="PRU10057"/>
    </source>
</evidence>
<feature type="compositionally biased region" description="Low complexity" evidence="13">
    <location>
        <begin position="40"/>
        <end position="49"/>
    </location>
</feature>
<dbReference type="PIRSF" id="PIRSF001100">
    <property type="entry name" value="Beta_cellobiohydrolase"/>
    <property type="match status" value="1"/>
</dbReference>
<feature type="binding site" evidence="9">
    <location>
        <position position="249"/>
    </location>
    <ligand>
        <name>substrate</name>
    </ligand>
</feature>
<dbReference type="GO" id="GO:0004553">
    <property type="term" value="F:hydrolase activity, hydrolyzing O-glycosyl compounds"/>
    <property type="evidence" value="ECO:0007669"/>
    <property type="project" value="InterPro"/>
</dbReference>
<dbReference type="PANTHER" id="PTHR34876">
    <property type="match status" value="1"/>
</dbReference>
<evidence type="ECO:0000256" key="13">
    <source>
        <dbReference type="SAM" id="MobiDB-lite"/>
    </source>
</evidence>
<evidence type="ECO:0000256" key="2">
    <source>
        <dbReference type="ARBA" id="ARBA00022801"/>
    </source>
</evidence>
<keyword evidence="4" id="KW-1015">Disulfide bond</keyword>
<dbReference type="RefSeq" id="WP_229924672.1">
    <property type="nucleotide sequence ID" value="NZ_BNCD01000008.1"/>
</dbReference>
<dbReference type="Pfam" id="PF01341">
    <property type="entry name" value="Glyco_hydro_6"/>
    <property type="match status" value="1"/>
</dbReference>
<keyword evidence="1 12" id="KW-0732">Signal</keyword>
<feature type="active site" description="Proton donor" evidence="8 11">
    <location>
        <position position="199"/>
    </location>
</feature>
<reference evidence="14" key="1">
    <citation type="journal article" date="2014" name="Int. J. Syst. Evol. Microbiol.">
        <title>Complete genome sequence of Corynebacterium casei LMG S-19264T (=DSM 44701T), isolated from a smear-ripened cheese.</title>
        <authorList>
            <consortium name="US DOE Joint Genome Institute (JGI-PGF)"/>
            <person name="Walter F."/>
            <person name="Albersmeier A."/>
            <person name="Kalinowski J."/>
            <person name="Ruckert C."/>
        </authorList>
    </citation>
    <scope>NUCLEOTIDE SEQUENCE</scope>
    <source>
        <strain evidence="14">JCM 5069</strain>
    </source>
</reference>
<dbReference type="AlphaFoldDB" id="A0A919G7K5"/>
<feature type="active site" evidence="10">
    <location>
        <position position="161"/>
    </location>
</feature>
<organism evidence="14 15">
    <name type="scientific">Streptomyces sulfonofaciens</name>
    <dbReference type="NCBI Taxonomy" id="68272"/>
    <lineage>
        <taxon>Bacteria</taxon>
        <taxon>Bacillati</taxon>
        <taxon>Actinomycetota</taxon>
        <taxon>Actinomycetes</taxon>
        <taxon>Kitasatosporales</taxon>
        <taxon>Streptomycetaceae</taxon>
        <taxon>Streptomyces</taxon>
    </lineage>
</organism>
<evidence type="ECO:0000313" key="14">
    <source>
        <dbReference type="EMBL" id="GHH79490.1"/>
    </source>
</evidence>
<feature type="compositionally biased region" description="Basic and acidic residues" evidence="13">
    <location>
        <begin position="401"/>
        <end position="411"/>
    </location>
</feature>
<dbReference type="InterPro" id="IPR036434">
    <property type="entry name" value="Beta_cellobiohydrolase_sf"/>
</dbReference>
<feature type="binding site" evidence="9">
    <location>
        <position position="276"/>
    </location>
    <ligand>
        <name>substrate</name>
    </ligand>
</feature>
<dbReference type="GO" id="GO:0030245">
    <property type="term" value="P:cellulose catabolic process"/>
    <property type="evidence" value="ECO:0007669"/>
    <property type="project" value="UniProtKB-KW"/>
</dbReference>
<evidence type="ECO:0000256" key="4">
    <source>
        <dbReference type="ARBA" id="ARBA00023157"/>
    </source>
</evidence>
<feature type="binding site" evidence="9">
    <location>
        <position position="391"/>
    </location>
    <ligand>
        <name>substrate</name>
    </ligand>
</feature>
<feature type="chain" id="PRO_5038156367" description="Glucanase" evidence="12">
    <location>
        <begin position="26"/>
        <end position="455"/>
    </location>
</feature>
<dbReference type="InterPro" id="IPR016288">
    <property type="entry name" value="Beta_cellobiohydrolase"/>
</dbReference>
<keyword evidence="15" id="KW-1185">Reference proteome</keyword>
<evidence type="ECO:0000256" key="8">
    <source>
        <dbReference type="PIRSR" id="PIRSR001100-1"/>
    </source>
</evidence>
<dbReference type="PRINTS" id="PR00733">
    <property type="entry name" value="GLHYDRLASE6"/>
</dbReference>
<keyword evidence="5 12" id="KW-0119">Carbohydrate metabolism</keyword>
<feature type="region of interest" description="Disordered" evidence="13">
    <location>
        <begin position="392"/>
        <end position="417"/>
    </location>
</feature>
<reference evidence="14" key="2">
    <citation type="submission" date="2020-09" db="EMBL/GenBank/DDBJ databases">
        <authorList>
            <person name="Sun Q."/>
            <person name="Ohkuma M."/>
        </authorList>
    </citation>
    <scope>NUCLEOTIDE SEQUENCE</scope>
    <source>
        <strain evidence="14">JCM 5069</strain>
    </source>
</reference>
<keyword evidence="3 12" id="KW-0136">Cellulose degradation</keyword>
<feature type="region of interest" description="Disordered" evidence="13">
    <location>
        <begin position="31"/>
        <end position="65"/>
    </location>
</feature>
<feature type="binding site" evidence="9">
    <location>
        <position position="387"/>
    </location>
    <ligand>
        <name>substrate</name>
    </ligand>
</feature>
<dbReference type="PROSITE" id="PS00655">
    <property type="entry name" value="GLYCOSYL_HYDROL_F6_1"/>
    <property type="match status" value="1"/>
</dbReference>
<gene>
    <name evidence="14" type="ORF">GCM10018793_32400</name>
</gene>